<sequence length="41" mass="4454">MPARIALGRNIRLKRQTKCRPNAGSDGILMHYCTAIGILGS</sequence>
<evidence type="ECO:0000313" key="1">
    <source>
        <dbReference type="EMBL" id="EFM05300.1"/>
    </source>
</evidence>
<gene>
    <name evidence="1" type="ORF">HMPREF0602_0212</name>
</gene>
<dbReference type="EMBL" id="AEEF01000010">
    <property type="protein sequence ID" value="EFM05300.1"/>
    <property type="molecule type" value="Genomic_DNA"/>
</dbReference>
<comment type="caution">
    <text evidence="1">The sequence shown here is derived from an EMBL/GenBank/DDBJ whole genome shotgun (WGS) entry which is preliminary data.</text>
</comment>
<dbReference type="AlphaFoldDB" id="E0N6T2"/>
<evidence type="ECO:0000313" key="2">
    <source>
        <dbReference type="Proteomes" id="UP000005526"/>
    </source>
</evidence>
<accession>E0N6T2</accession>
<protein>
    <submittedName>
        <fullName evidence="1">Uncharacterized protein</fullName>
    </submittedName>
</protein>
<reference evidence="1 2" key="1">
    <citation type="submission" date="2010-07" db="EMBL/GenBank/DDBJ databases">
        <authorList>
            <person name="Muzny D."/>
            <person name="Qin X."/>
            <person name="Deng J."/>
            <person name="Jiang H."/>
            <person name="Liu Y."/>
            <person name="Qu J."/>
            <person name="Song X.-Z."/>
            <person name="Zhang L."/>
            <person name="Thornton R."/>
            <person name="Coyle M."/>
            <person name="Francisco L."/>
            <person name="Jackson L."/>
            <person name="Javaid M."/>
            <person name="Korchina V."/>
            <person name="Kovar C."/>
            <person name="Mata R."/>
            <person name="Mathew T."/>
            <person name="Ngo R."/>
            <person name="Nguyen L."/>
            <person name="Nguyen N."/>
            <person name="Okwuonu G."/>
            <person name="Ongeri F."/>
            <person name="Pham C."/>
            <person name="Simmons D."/>
            <person name="Wilczek-Boney K."/>
            <person name="Hale W."/>
            <person name="Jakkamsetti A."/>
            <person name="Pham P."/>
            <person name="Ruth R."/>
            <person name="San Lucas F."/>
            <person name="Warren J."/>
            <person name="Zhang J."/>
            <person name="Zhao Z."/>
            <person name="Zhou C."/>
            <person name="Zhu D."/>
            <person name="Lee S."/>
            <person name="Bess C."/>
            <person name="Blankenburg K."/>
            <person name="Forbes L."/>
            <person name="Fu Q."/>
            <person name="Gubbala S."/>
            <person name="Hirani K."/>
            <person name="Jayaseelan J.C."/>
            <person name="Lara F."/>
            <person name="Munidasa M."/>
            <person name="Palculict T."/>
            <person name="Patil S."/>
            <person name="Pu L.-L."/>
            <person name="Saada N."/>
            <person name="Tang L."/>
            <person name="Weissenberger G."/>
            <person name="Zhu Y."/>
            <person name="Hemphill L."/>
            <person name="Shang Y."/>
            <person name="Youmans B."/>
            <person name="Ayvaz T."/>
            <person name="Ross M."/>
            <person name="Santibanez J."/>
            <person name="Aqrawi P."/>
            <person name="Gross S."/>
            <person name="Joshi V."/>
            <person name="Fowler G."/>
            <person name="Nazareth L."/>
            <person name="Reid J."/>
            <person name="Worley K."/>
            <person name="Petrosino J."/>
            <person name="Highlander S."/>
            <person name="Gibbs R."/>
        </authorList>
    </citation>
    <scope>NUCLEOTIDE SEQUENCE [LARGE SCALE GENOMIC DNA]</scope>
    <source>
        <strain evidence="1 2">ATCC 13091</strain>
    </source>
</reference>
<name>E0N6T2_NEIM3</name>
<organism evidence="1 2">
    <name type="scientific">Neisseria meningitidis serogroup B (strain ATCC 13091 / M2091)</name>
    <dbReference type="NCBI Taxonomy" id="862513"/>
    <lineage>
        <taxon>Bacteria</taxon>
        <taxon>Pseudomonadati</taxon>
        <taxon>Pseudomonadota</taxon>
        <taxon>Betaproteobacteria</taxon>
        <taxon>Neisseriales</taxon>
        <taxon>Neisseriaceae</taxon>
        <taxon>Neisseria</taxon>
    </lineage>
</organism>
<dbReference type="HOGENOM" id="CLU_3273229_0_0_4"/>
<proteinExistence type="predicted"/>
<dbReference type="Proteomes" id="UP000005526">
    <property type="component" value="Unassembled WGS sequence"/>
</dbReference>